<accession>A0A2G6Q7E4</accession>
<feature type="transmembrane region" description="Helical" evidence="1">
    <location>
        <begin position="44"/>
        <end position="69"/>
    </location>
</feature>
<organism evidence="2 3">
    <name type="scientific">Bacillus fungorum</name>
    <dbReference type="NCBI Taxonomy" id="2039284"/>
    <lineage>
        <taxon>Bacteria</taxon>
        <taxon>Bacillati</taxon>
        <taxon>Bacillota</taxon>
        <taxon>Bacilli</taxon>
        <taxon>Bacillales</taxon>
        <taxon>Bacillaceae</taxon>
        <taxon>Bacillus</taxon>
    </lineage>
</organism>
<keyword evidence="1" id="KW-0472">Membrane</keyword>
<dbReference type="Proteomes" id="UP000228484">
    <property type="component" value="Unassembled WGS sequence"/>
</dbReference>
<evidence type="ECO:0000313" key="2">
    <source>
        <dbReference type="EMBL" id="PIE92762.1"/>
    </source>
</evidence>
<sequence>MKKKIQYIIYLFSYLPIYIFAYPVIFILGMAMDSPNEEHYIVQSMFYIFIVLITIGGAWVLNFLFRVSLKLEKNTVYTKTIFIMHLVLIPATPYVFLLGLHYL</sequence>
<dbReference type="AlphaFoldDB" id="A0A2G6Q7E4"/>
<keyword evidence="1" id="KW-1133">Transmembrane helix</keyword>
<feature type="transmembrane region" description="Helical" evidence="1">
    <location>
        <begin position="7"/>
        <end position="32"/>
    </location>
</feature>
<gene>
    <name evidence="2" type="ORF">CO726_24660</name>
</gene>
<reference evidence="2 3" key="1">
    <citation type="submission" date="2017-09" db="EMBL/GenBank/DDBJ databases">
        <title>Biocontrol bacteria screening and application from spent mushroom substrate.</title>
        <authorList>
            <person name="Sun X."/>
        </authorList>
    </citation>
    <scope>NUCLEOTIDE SEQUENCE [LARGE SCALE GENOMIC DNA]</scope>
    <source>
        <strain evidence="2 3">100374</strain>
    </source>
</reference>
<proteinExistence type="predicted"/>
<protein>
    <submittedName>
        <fullName evidence="2">Uncharacterized protein</fullName>
    </submittedName>
</protein>
<keyword evidence="1" id="KW-0812">Transmembrane</keyword>
<dbReference type="RefSeq" id="WP_099685993.1">
    <property type="nucleotide sequence ID" value="NZ_NWUW01000026.1"/>
</dbReference>
<feature type="transmembrane region" description="Helical" evidence="1">
    <location>
        <begin position="81"/>
        <end position="102"/>
    </location>
</feature>
<dbReference type="EMBL" id="NWUW01000026">
    <property type="protein sequence ID" value="PIE92762.1"/>
    <property type="molecule type" value="Genomic_DNA"/>
</dbReference>
<evidence type="ECO:0000313" key="3">
    <source>
        <dbReference type="Proteomes" id="UP000228484"/>
    </source>
</evidence>
<name>A0A2G6Q7E4_9BACI</name>
<comment type="caution">
    <text evidence="2">The sequence shown here is derived from an EMBL/GenBank/DDBJ whole genome shotgun (WGS) entry which is preliminary data.</text>
</comment>
<keyword evidence="3" id="KW-1185">Reference proteome</keyword>
<evidence type="ECO:0000256" key="1">
    <source>
        <dbReference type="SAM" id="Phobius"/>
    </source>
</evidence>